<evidence type="ECO:0000313" key="2">
    <source>
        <dbReference type="Proteomes" id="UP001150238"/>
    </source>
</evidence>
<dbReference type="AlphaFoldDB" id="A0A9W9DCJ4"/>
<evidence type="ECO:0000313" key="1">
    <source>
        <dbReference type="EMBL" id="KAJ4463490.1"/>
    </source>
</evidence>
<proteinExistence type="predicted"/>
<sequence length="529" mass="60158">MEHRLSELLQSNCAIGEEDIAHISDICSESTEELDRLNSQILQLQLSLQSVIIKRDELQTKLGVYRAALSPLRRCPTEIFQQIFTWTLPPFPVLSFDEGPLLLGRVCSRWRSISVSTPELWSAVHVTIPEALHTYQGFNRKCEELRHCLSTWLGRASMLPLHISVFSRNENSYQEDVSQVALTLQVLVPLCQQWKYLSLQVPASCLSVFSELQGIDVPLLESAIIACSDSNHFVLESTNYHPSFLETAPSLRRLNLGDAGPLFRPVVPWNQLRFLSLGHNDWNFGSRELAHILTECTELRECELRIPARTDLVRSLSNPICLPHLERLSLNTDTTLMTEVLSQLCLPSLQRLHLDGYRAVLNSMVLASLRGMLHRSHCPLESLKLDIQRSSNLTTSSVIDLLKTMSSLKTLALMEGNICTHFPIIDEELLNALSDSEDLLCPRLEFIHLPDRFTFSELTLERFLAMRLDPSIEEVTTLQAACIVSCRSGLADRFARFRDHVKIVEDIPYRSLPYGGRPMSRYLEYSDEY</sequence>
<dbReference type="EMBL" id="JANVFS010000071">
    <property type="protein sequence ID" value="KAJ4463490.1"/>
    <property type="molecule type" value="Genomic_DNA"/>
</dbReference>
<dbReference type="Gene3D" id="3.80.10.10">
    <property type="entry name" value="Ribonuclease Inhibitor"/>
    <property type="match status" value="1"/>
</dbReference>
<reference evidence="1" key="1">
    <citation type="submission" date="2022-08" db="EMBL/GenBank/DDBJ databases">
        <authorList>
            <consortium name="DOE Joint Genome Institute"/>
            <person name="Min B."/>
            <person name="Riley R."/>
            <person name="Sierra-Patev S."/>
            <person name="Naranjo-Ortiz M."/>
            <person name="Looney B."/>
            <person name="Konkel Z."/>
            <person name="Slot J.C."/>
            <person name="Sakamoto Y."/>
            <person name="Steenwyk J.L."/>
            <person name="Rokas A."/>
            <person name="Carro J."/>
            <person name="Camarero S."/>
            <person name="Ferreira P."/>
            <person name="Molpeceres G."/>
            <person name="Ruiz-Duenas F.J."/>
            <person name="Serrano A."/>
            <person name="Henrissat B."/>
            <person name="Drula E."/>
            <person name="Hughes K.W."/>
            <person name="Mata J.L."/>
            <person name="Ishikawa N.K."/>
            <person name="Vargas-Isla R."/>
            <person name="Ushijima S."/>
            <person name="Smith C.A."/>
            <person name="Ahrendt S."/>
            <person name="Andreopoulos W."/>
            <person name="He G."/>
            <person name="Labutti K."/>
            <person name="Lipzen A."/>
            <person name="Ng V."/>
            <person name="Sandor L."/>
            <person name="Barry K."/>
            <person name="Martinez A.T."/>
            <person name="Xiao Y."/>
            <person name="Gibbons J.G."/>
            <person name="Terashima K."/>
            <person name="Hibbett D.S."/>
            <person name="Grigoriev I.V."/>
        </authorList>
    </citation>
    <scope>NUCLEOTIDE SEQUENCE</scope>
    <source>
        <strain evidence="1">Sp2 HRB7682 ss15</strain>
    </source>
</reference>
<dbReference type="Proteomes" id="UP001150238">
    <property type="component" value="Unassembled WGS sequence"/>
</dbReference>
<comment type="caution">
    <text evidence="1">The sequence shown here is derived from an EMBL/GenBank/DDBJ whole genome shotgun (WGS) entry which is preliminary data.</text>
</comment>
<dbReference type="SUPFAM" id="SSF52047">
    <property type="entry name" value="RNI-like"/>
    <property type="match status" value="1"/>
</dbReference>
<accession>A0A9W9DCJ4</accession>
<gene>
    <name evidence="1" type="ORF">C8J55DRAFT_531672</name>
</gene>
<reference evidence="1" key="2">
    <citation type="journal article" date="2023" name="Proc. Natl. Acad. Sci. U.S.A.">
        <title>A global phylogenomic analysis of the shiitake genus Lentinula.</title>
        <authorList>
            <person name="Sierra-Patev S."/>
            <person name="Min B."/>
            <person name="Naranjo-Ortiz M."/>
            <person name="Looney B."/>
            <person name="Konkel Z."/>
            <person name="Slot J.C."/>
            <person name="Sakamoto Y."/>
            <person name="Steenwyk J.L."/>
            <person name="Rokas A."/>
            <person name="Carro J."/>
            <person name="Camarero S."/>
            <person name="Ferreira P."/>
            <person name="Molpeceres G."/>
            <person name="Ruiz-Duenas F.J."/>
            <person name="Serrano A."/>
            <person name="Henrissat B."/>
            <person name="Drula E."/>
            <person name="Hughes K.W."/>
            <person name="Mata J.L."/>
            <person name="Ishikawa N.K."/>
            <person name="Vargas-Isla R."/>
            <person name="Ushijima S."/>
            <person name="Smith C.A."/>
            <person name="Donoghue J."/>
            <person name="Ahrendt S."/>
            <person name="Andreopoulos W."/>
            <person name="He G."/>
            <person name="LaButti K."/>
            <person name="Lipzen A."/>
            <person name="Ng V."/>
            <person name="Riley R."/>
            <person name="Sandor L."/>
            <person name="Barry K."/>
            <person name="Martinez A.T."/>
            <person name="Xiao Y."/>
            <person name="Gibbons J.G."/>
            <person name="Terashima K."/>
            <person name="Grigoriev I.V."/>
            <person name="Hibbett D."/>
        </authorList>
    </citation>
    <scope>NUCLEOTIDE SEQUENCE</scope>
    <source>
        <strain evidence="1">Sp2 HRB7682 ss15</strain>
    </source>
</reference>
<name>A0A9W9DCJ4_9AGAR</name>
<evidence type="ECO:0008006" key="3">
    <source>
        <dbReference type="Google" id="ProtNLM"/>
    </source>
</evidence>
<dbReference type="InterPro" id="IPR032675">
    <property type="entry name" value="LRR_dom_sf"/>
</dbReference>
<protein>
    <recommendedName>
        <fullName evidence="3">F-box domain-containing protein</fullName>
    </recommendedName>
</protein>
<organism evidence="1 2">
    <name type="scientific">Lentinula lateritia</name>
    <dbReference type="NCBI Taxonomy" id="40482"/>
    <lineage>
        <taxon>Eukaryota</taxon>
        <taxon>Fungi</taxon>
        <taxon>Dikarya</taxon>
        <taxon>Basidiomycota</taxon>
        <taxon>Agaricomycotina</taxon>
        <taxon>Agaricomycetes</taxon>
        <taxon>Agaricomycetidae</taxon>
        <taxon>Agaricales</taxon>
        <taxon>Marasmiineae</taxon>
        <taxon>Omphalotaceae</taxon>
        <taxon>Lentinula</taxon>
    </lineage>
</organism>